<sequence>MRQKSGHRHWRGSLWLAVLALALPLFAAPEIAQAQYRERRTLLDLFFGGPRYIEPVEPVPTRRKITTPRAPKKAPKSVASPAAPPPPPPVVKLENARKVLVVGDFIAGGLADGLNEAFANSAGVVVIGKSNGSSGLVREDYYNWQTELPTILDEVKPDLVVVEIGANDRQQMATAAGRQDFRTEDWLKEYEGRITALSKIVTDRKLPLLWVGMPPFRPQNMTSDALMLNGIYQKTVEAHGGEFIDVWEGFVDADGRFILTGSDINGQQVRLRGSDGINLTAAGKRKMAFYVEKPARRHLGEMASPDLVTLDGGNLPELKSLPPSQMQNVVSTQPINLTDPDLDGAAKLLGDEPPPAAAFPSPRENLVQRGQLPPPPRGRVDDYALPQANTTLQ</sequence>
<evidence type="ECO:0000256" key="1">
    <source>
        <dbReference type="SAM" id="MobiDB-lite"/>
    </source>
</evidence>
<dbReference type="SUPFAM" id="SSF52266">
    <property type="entry name" value="SGNH hydrolase"/>
    <property type="match status" value="1"/>
</dbReference>
<dbReference type="EMBL" id="SDVB01000380">
    <property type="protein sequence ID" value="RYB98058.1"/>
    <property type="molecule type" value="Genomic_DNA"/>
</dbReference>
<feature type="chain" id="PRO_5020194059" evidence="2">
    <location>
        <begin position="28"/>
        <end position="393"/>
    </location>
</feature>
<dbReference type="OrthoDB" id="9805649at2"/>
<name>A0A4Q2S7H4_9HYPH</name>
<feature type="region of interest" description="Disordered" evidence="1">
    <location>
        <begin position="340"/>
        <end position="393"/>
    </location>
</feature>
<accession>A0A4Q2S7H4</accession>
<reference evidence="3 4" key="1">
    <citation type="submission" date="2019-01" db="EMBL/GenBank/DDBJ databases">
        <authorList>
            <person name="Deng T."/>
        </authorList>
    </citation>
    <scope>NUCLEOTIDE SEQUENCE [LARGE SCALE GENOMIC DNA]</scope>
    <source>
        <strain evidence="3 4">F8825</strain>
    </source>
</reference>
<dbReference type="RefSeq" id="WP_129334392.1">
    <property type="nucleotide sequence ID" value="NZ_SDVB01000380.1"/>
</dbReference>
<evidence type="ECO:0000256" key="2">
    <source>
        <dbReference type="SAM" id="SignalP"/>
    </source>
</evidence>
<dbReference type="Proteomes" id="UP000291088">
    <property type="component" value="Unassembled WGS sequence"/>
</dbReference>
<feature type="region of interest" description="Disordered" evidence="1">
    <location>
        <begin position="58"/>
        <end position="90"/>
    </location>
</feature>
<dbReference type="Pfam" id="PF04311">
    <property type="entry name" value="DUF459"/>
    <property type="match status" value="1"/>
</dbReference>
<gene>
    <name evidence="3" type="ORF">EUU22_23520</name>
</gene>
<keyword evidence="4" id="KW-1185">Reference proteome</keyword>
<evidence type="ECO:0000313" key="4">
    <source>
        <dbReference type="Proteomes" id="UP000291088"/>
    </source>
</evidence>
<protein>
    <submittedName>
        <fullName evidence="3">DUF459 domain-containing protein</fullName>
    </submittedName>
</protein>
<comment type="caution">
    <text evidence="3">The sequence shown here is derived from an EMBL/GenBank/DDBJ whole genome shotgun (WGS) entry which is preliminary data.</text>
</comment>
<keyword evidence="2" id="KW-0732">Signal</keyword>
<dbReference type="CDD" id="cd01829">
    <property type="entry name" value="SGNH_hydrolase_peri2"/>
    <property type="match status" value="1"/>
</dbReference>
<feature type="signal peptide" evidence="2">
    <location>
        <begin position="1"/>
        <end position="27"/>
    </location>
</feature>
<dbReference type="InterPro" id="IPR036514">
    <property type="entry name" value="SGNH_hydro_sf"/>
</dbReference>
<dbReference type="GO" id="GO:0016788">
    <property type="term" value="F:hydrolase activity, acting on ester bonds"/>
    <property type="evidence" value="ECO:0007669"/>
    <property type="project" value="UniProtKB-ARBA"/>
</dbReference>
<dbReference type="InterPro" id="IPR007407">
    <property type="entry name" value="DUF459"/>
</dbReference>
<organism evidence="3 4">
    <name type="scientific">Ciceribacter ferrooxidans</name>
    <dbReference type="NCBI Taxonomy" id="2509717"/>
    <lineage>
        <taxon>Bacteria</taxon>
        <taxon>Pseudomonadati</taxon>
        <taxon>Pseudomonadota</taxon>
        <taxon>Alphaproteobacteria</taxon>
        <taxon>Hyphomicrobiales</taxon>
        <taxon>Rhizobiaceae</taxon>
        <taxon>Ciceribacter</taxon>
    </lineage>
</organism>
<dbReference type="Gene3D" id="3.40.50.1110">
    <property type="entry name" value="SGNH hydrolase"/>
    <property type="match status" value="1"/>
</dbReference>
<feature type="compositionally biased region" description="Basic residues" evidence="1">
    <location>
        <begin position="61"/>
        <end position="75"/>
    </location>
</feature>
<evidence type="ECO:0000313" key="3">
    <source>
        <dbReference type="EMBL" id="RYB98058.1"/>
    </source>
</evidence>
<proteinExistence type="predicted"/>
<dbReference type="AlphaFoldDB" id="A0A4Q2S7H4"/>